<dbReference type="EMBL" id="JBBPBN010000048">
    <property type="protein sequence ID" value="KAK8994106.1"/>
    <property type="molecule type" value="Genomic_DNA"/>
</dbReference>
<organism evidence="1 2">
    <name type="scientific">Hibiscus sabdariffa</name>
    <name type="common">roselle</name>
    <dbReference type="NCBI Taxonomy" id="183260"/>
    <lineage>
        <taxon>Eukaryota</taxon>
        <taxon>Viridiplantae</taxon>
        <taxon>Streptophyta</taxon>
        <taxon>Embryophyta</taxon>
        <taxon>Tracheophyta</taxon>
        <taxon>Spermatophyta</taxon>
        <taxon>Magnoliopsida</taxon>
        <taxon>eudicotyledons</taxon>
        <taxon>Gunneridae</taxon>
        <taxon>Pentapetalae</taxon>
        <taxon>rosids</taxon>
        <taxon>malvids</taxon>
        <taxon>Malvales</taxon>
        <taxon>Malvaceae</taxon>
        <taxon>Malvoideae</taxon>
        <taxon>Hibiscus</taxon>
    </lineage>
</organism>
<proteinExistence type="predicted"/>
<dbReference type="Proteomes" id="UP001396334">
    <property type="component" value="Unassembled WGS sequence"/>
</dbReference>
<reference evidence="1 2" key="1">
    <citation type="journal article" date="2024" name="G3 (Bethesda)">
        <title>Genome assembly of Hibiscus sabdariffa L. provides insights into metabolisms of medicinal natural products.</title>
        <authorList>
            <person name="Kim T."/>
        </authorList>
    </citation>
    <scope>NUCLEOTIDE SEQUENCE [LARGE SCALE GENOMIC DNA]</scope>
    <source>
        <strain evidence="1">TK-2024</strain>
        <tissue evidence="1">Old leaves</tissue>
    </source>
</reference>
<evidence type="ECO:0000313" key="2">
    <source>
        <dbReference type="Proteomes" id="UP001396334"/>
    </source>
</evidence>
<evidence type="ECO:0000313" key="1">
    <source>
        <dbReference type="EMBL" id="KAK8994106.1"/>
    </source>
</evidence>
<comment type="caution">
    <text evidence="1">The sequence shown here is derived from an EMBL/GenBank/DDBJ whole genome shotgun (WGS) entry which is preliminary data.</text>
</comment>
<protein>
    <submittedName>
        <fullName evidence="1">Uncharacterized protein</fullName>
    </submittedName>
</protein>
<sequence length="113" mass="12747">MNLLLNTKSRAINMRENIPPQQNIAPSLGIETHQQPWGQTLSLQWNRRDCMINNLPLYLKLSCFLQVENRSSLPNRRCHRLHTTLKAAWLSTGSQTRQLRTASSGGPGITASP</sequence>
<gene>
    <name evidence="1" type="ORF">V6N11_008312</name>
</gene>
<name>A0ABR2Q0B1_9ROSI</name>
<accession>A0ABR2Q0B1</accession>
<keyword evidence="2" id="KW-1185">Reference proteome</keyword>